<evidence type="ECO:0000313" key="3">
    <source>
        <dbReference type="Proteomes" id="UP000295560"/>
    </source>
</evidence>
<feature type="transmembrane region" description="Helical" evidence="1">
    <location>
        <begin position="146"/>
        <end position="168"/>
    </location>
</feature>
<feature type="transmembrane region" description="Helical" evidence="1">
    <location>
        <begin position="180"/>
        <end position="204"/>
    </location>
</feature>
<feature type="transmembrane region" description="Helical" evidence="1">
    <location>
        <begin position="415"/>
        <end position="434"/>
    </location>
</feature>
<dbReference type="OrthoDB" id="8168962at2"/>
<feature type="transmembrane region" description="Helical" evidence="1">
    <location>
        <begin position="314"/>
        <end position="336"/>
    </location>
</feature>
<name>A0A4V2PHR1_PSEEN</name>
<keyword evidence="1" id="KW-1133">Transmembrane helix</keyword>
<feature type="transmembrane region" description="Helical" evidence="1">
    <location>
        <begin position="70"/>
        <end position="88"/>
    </location>
</feature>
<sequence length="435" mass="45384">MSVPAHGVGTRGDLPVPVEYAAAAAGVVLVGTFVLLGVLWRAPRLTGAEGGRPLPSALAAVIDSRVTRGVLRAVVLLVALLVVAVGFTGPPSTPDNLAPWVFYVTFWVGLVPVSVLFGRVWKVLNPLRTLHAGLARLLRVDPERGIVALPPRIGLWPAAVALALFGWLELVAPEPSDPRLVAGVLTGYAVVQLAGGVLCGRTWFARADGFEIWSTLLAALSPLGRRADGRLVLRNPLDGLEAVRPQPGLAAVVLVLVGTTAFDGLSRSSLWTDAVPRSPLWGTLGFAGVTAVVVGLWLAGTWRTEPSRPADRAPVPVAFAHTIVPIAAGYAVAHYFSLLVFDGQLPFVLASDPWGTGADLFGTAGRAVDYTVVGVGAIAAVQLLAIVLGHVAAAVAAHERALRLYPPRSAQRMQYPMLGAMVVLTCGAVALVLAP</sequence>
<proteinExistence type="predicted"/>
<evidence type="ECO:0008006" key="4">
    <source>
        <dbReference type="Google" id="ProtNLM"/>
    </source>
</evidence>
<keyword evidence="1" id="KW-0812">Transmembrane</keyword>
<dbReference type="Proteomes" id="UP000295560">
    <property type="component" value="Unassembled WGS sequence"/>
</dbReference>
<comment type="caution">
    <text evidence="2">The sequence shown here is derived from an EMBL/GenBank/DDBJ whole genome shotgun (WGS) entry which is preliminary data.</text>
</comment>
<keyword evidence="1" id="KW-0472">Membrane</keyword>
<dbReference type="EMBL" id="SMFZ01000002">
    <property type="protein sequence ID" value="TCK21736.1"/>
    <property type="molecule type" value="Genomic_DNA"/>
</dbReference>
<feature type="transmembrane region" description="Helical" evidence="1">
    <location>
        <begin position="280"/>
        <end position="302"/>
    </location>
</feature>
<organism evidence="2 3">
    <name type="scientific">Pseudonocardia endophytica</name>
    <dbReference type="NCBI Taxonomy" id="401976"/>
    <lineage>
        <taxon>Bacteria</taxon>
        <taxon>Bacillati</taxon>
        <taxon>Actinomycetota</taxon>
        <taxon>Actinomycetes</taxon>
        <taxon>Pseudonocardiales</taxon>
        <taxon>Pseudonocardiaceae</taxon>
        <taxon>Pseudonocardia</taxon>
    </lineage>
</organism>
<accession>A0A4V2PHR1</accession>
<feature type="transmembrane region" description="Helical" evidence="1">
    <location>
        <begin position="370"/>
        <end position="395"/>
    </location>
</feature>
<reference evidence="2 3" key="1">
    <citation type="submission" date="2019-03" db="EMBL/GenBank/DDBJ databases">
        <title>Sequencing the genomes of 1000 actinobacteria strains.</title>
        <authorList>
            <person name="Klenk H.-P."/>
        </authorList>
    </citation>
    <scope>NUCLEOTIDE SEQUENCE [LARGE SCALE GENOMIC DNA]</scope>
    <source>
        <strain evidence="2 3">DSM 44969</strain>
    </source>
</reference>
<dbReference type="AlphaFoldDB" id="A0A4V2PHR1"/>
<feature type="transmembrane region" description="Helical" evidence="1">
    <location>
        <begin position="20"/>
        <end position="40"/>
    </location>
</feature>
<gene>
    <name evidence="2" type="ORF">EV378_5727</name>
</gene>
<keyword evidence="3" id="KW-1185">Reference proteome</keyword>
<feature type="transmembrane region" description="Helical" evidence="1">
    <location>
        <begin position="249"/>
        <end position="268"/>
    </location>
</feature>
<evidence type="ECO:0000256" key="1">
    <source>
        <dbReference type="SAM" id="Phobius"/>
    </source>
</evidence>
<protein>
    <recommendedName>
        <fullName evidence="4">Fenitrothion hydrolase</fullName>
    </recommendedName>
</protein>
<dbReference type="RefSeq" id="WP_132430446.1">
    <property type="nucleotide sequence ID" value="NZ_SMFZ01000002.1"/>
</dbReference>
<feature type="transmembrane region" description="Helical" evidence="1">
    <location>
        <begin position="100"/>
        <end position="121"/>
    </location>
</feature>
<evidence type="ECO:0000313" key="2">
    <source>
        <dbReference type="EMBL" id="TCK21736.1"/>
    </source>
</evidence>